<dbReference type="Pfam" id="PF05168">
    <property type="entry name" value="HEPN"/>
    <property type="match status" value="1"/>
</dbReference>
<dbReference type="InterPro" id="IPR007842">
    <property type="entry name" value="HEPN_dom"/>
</dbReference>
<dbReference type="SUPFAM" id="SSF81593">
    <property type="entry name" value="Nucleotidyltransferase substrate binding subunit/domain"/>
    <property type="match status" value="1"/>
</dbReference>
<organism evidence="2 3">
    <name type="scientific">Candidatus Synechococcus spongiarum</name>
    <dbReference type="NCBI Taxonomy" id="431041"/>
    <lineage>
        <taxon>Bacteria</taxon>
        <taxon>Bacillati</taxon>
        <taxon>Cyanobacteriota</taxon>
        <taxon>Cyanophyceae</taxon>
        <taxon>Synechococcales</taxon>
        <taxon>Synechococcaceae</taxon>
        <taxon>Synechococcus</taxon>
    </lineage>
</organism>
<dbReference type="Gene3D" id="1.20.120.330">
    <property type="entry name" value="Nucleotidyltransferases domain 2"/>
    <property type="match status" value="1"/>
</dbReference>
<protein>
    <recommendedName>
        <fullName evidence="1">HEPN domain-containing protein</fullName>
    </recommendedName>
</protein>
<gene>
    <name evidence="2" type="ORF">FLM9_191</name>
</gene>
<reference evidence="3" key="1">
    <citation type="submission" date="2016-02" db="EMBL/GenBank/DDBJ databases">
        <authorList>
            <person name="liu f."/>
        </authorList>
    </citation>
    <scope>NUCLEOTIDE SEQUENCE [LARGE SCALE GENOMIC DNA]</scope>
</reference>
<sequence length="154" mass="17817">MKVLVPEQPFQASSPYWEPCRLPQPWRGVRPVIKPEATILLRIARRDLVAASFLHEPHASEASWGLLIHQVLEKSLKAWLVSLGVPVPSVYDLQTLIDLLYQHNVDISELDQFIVFNQFAAQCRHESDPDPLHLNRRFWEMRAEELVNYLSTVP</sequence>
<dbReference type="Proteomes" id="UP000182631">
    <property type="component" value="Unassembled WGS sequence"/>
</dbReference>
<feature type="domain" description="HEPN" evidence="1">
    <location>
        <begin position="39"/>
        <end position="130"/>
    </location>
</feature>
<dbReference type="AlphaFoldDB" id="A0A165AEK8"/>
<name>A0A165AEK8_9SYNE</name>
<evidence type="ECO:0000259" key="1">
    <source>
        <dbReference type="Pfam" id="PF05168"/>
    </source>
</evidence>
<proteinExistence type="predicted"/>
<evidence type="ECO:0000313" key="2">
    <source>
        <dbReference type="EMBL" id="SAY38333.1"/>
    </source>
</evidence>
<evidence type="ECO:0000313" key="3">
    <source>
        <dbReference type="Proteomes" id="UP000182631"/>
    </source>
</evidence>
<dbReference type="EMBL" id="FITM01000022">
    <property type="protein sequence ID" value="SAY38333.1"/>
    <property type="molecule type" value="Genomic_DNA"/>
</dbReference>
<dbReference type="OrthoDB" id="9811648at2"/>
<accession>A0A165AEK8</accession>
<keyword evidence="3" id="KW-1185">Reference proteome</keyword>